<sequence>MVVVMLLLLLRWCLTHLLMMMMMIVTLCAIERRALLNRAGILVRERYLIDGFEARVGFVVMLLRRDFVHLYGGLVRMAAGIAAANEWYTTTTERMVILVRWRRCGLRR</sequence>
<accession>A0A2M3ZQF8</accession>
<keyword evidence="1" id="KW-0812">Transmembrane</keyword>
<protein>
    <submittedName>
        <fullName evidence="2">Putative secreted peptide</fullName>
    </submittedName>
</protein>
<organism evidence="2">
    <name type="scientific">Anopheles braziliensis</name>
    <dbReference type="NCBI Taxonomy" id="58242"/>
    <lineage>
        <taxon>Eukaryota</taxon>
        <taxon>Metazoa</taxon>
        <taxon>Ecdysozoa</taxon>
        <taxon>Arthropoda</taxon>
        <taxon>Hexapoda</taxon>
        <taxon>Insecta</taxon>
        <taxon>Pterygota</taxon>
        <taxon>Neoptera</taxon>
        <taxon>Endopterygota</taxon>
        <taxon>Diptera</taxon>
        <taxon>Nematocera</taxon>
        <taxon>Culicoidea</taxon>
        <taxon>Culicidae</taxon>
        <taxon>Anophelinae</taxon>
        <taxon>Anopheles</taxon>
    </lineage>
</organism>
<keyword evidence="1" id="KW-1133">Transmembrane helix</keyword>
<proteinExistence type="predicted"/>
<evidence type="ECO:0000313" key="2">
    <source>
        <dbReference type="EMBL" id="MBW30769.1"/>
    </source>
</evidence>
<feature type="transmembrane region" description="Helical" evidence="1">
    <location>
        <begin position="6"/>
        <end position="30"/>
    </location>
</feature>
<name>A0A2M3ZQF8_9DIPT</name>
<keyword evidence="1" id="KW-0472">Membrane</keyword>
<evidence type="ECO:0000256" key="1">
    <source>
        <dbReference type="SAM" id="Phobius"/>
    </source>
</evidence>
<dbReference type="EMBL" id="GGFM01010018">
    <property type="protein sequence ID" value="MBW30769.1"/>
    <property type="molecule type" value="Transcribed_RNA"/>
</dbReference>
<dbReference type="AlphaFoldDB" id="A0A2M3ZQF8"/>
<reference evidence="2" key="1">
    <citation type="submission" date="2018-01" db="EMBL/GenBank/DDBJ databases">
        <title>An insight into the sialome of Amazonian anophelines.</title>
        <authorList>
            <person name="Ribeiro J.M."/>
            <person name="Scarpassa V."/>
            <person name="Calvo E."/>
        </authorList>
    </citation>
    <scope>NUCLEOTIDE SEQUENCE</scope>
    <source>
        <tissue evidence="2">Salivary glands</tissue>
    </source>
</reference>